<evidence type="ECO:0000313" key="1">
    <source>
        <dbReference type="EMBL" id="MPC14255.1"/>
    </source>
</evidence>
<dbReference type="Proteomes" id="UP000324222">
    <property type="component" value="Unassembled WGS sequence"/>
</dbReference>
<sequence length="72" mass="8113">MAELYQHARICKYHGGGSTKNLHSNLITMAIVSPYVFMDTISRLEISRILTQCGSHQKQHGSNPECDRLLVI</sequence>
<evidence type="ECO:0000313" key="2">
    <source>
        <dbReference type="Proteomes" id="UP000324222"/>
    </source>
</evidence>
<dbReference type="AlphaFoldDB" id="A0A5B7CYW8"/>
<keyword evidence="2" id="KW-1185">Reference proteome</keyword>
<accession>A0A5B7CYW8</accession>
<reference evidence="1 2" key="1">
    <citation type="submission" date="2019-05" db="EMBL/GenBank/DDBJ databases">
        <title>Another draft genome of Portunus trituberculatus and its Hox gene families provides insights of decapod evolution.</title>
        <authorList>
            <person name="Jeong J.-H."/>
            <person name="Song I."/>
            <person name="Kim S."/>
            <person name="Choi T."/>
            <person name="Kim D."/>
            <person name="Ryu S."/>
            <person name="Kim W."/>
        </authorList>
    </citation>
    <scope>NUCLEOTIDE SEQUENCE [LARGE SCALE GENOMIC DNA]</scope>
    <source>
        <tissue evidence="1">Muscle</tissue>
    </source>
</reference>
<organism evidence="1 2">
    <name type="scientific">Portunus trituberculatus</name>
    <name type="common">Swimming crab</name>
    <name type="synonym">Neptunus trituberculatus</name>
    <dbReference type="NCBI Taxonomy" id="210409"/>
    <lineage>
        <taxon>Eukaryota</taxon>
        <taxon>Metazoa</taxon>
        <taxon>Ecdysozoa</taxon>
        <taxon>Arthropoda</taxon>
        <taxon>Crustacea</taxon>
        <taxon>Multicrustacea</taxon>
        <taxon>Malacostraca</taxon>
        <taxon>Eumalacostraca</taxon>
        <taxon>Eucarida</taxon>
        <taxon>Decapoda</taxon>
        <taxon>Pleocyemata</taxon>
        <taxon>Brachyura</taxon>
        <taxon>Eubrachyura</taxon>
        <taxon>Portunoidea</taxon>
        <taxon>Portunidae</taxon>
        <taxon>Portuninae</taxon>
        <taxon>Portunus</taxon>
    </lineage>
</organism>
<dbReference type="EMBL" id="VSRR010000339">
    <property type="protein sequence ID" value="MPC14255.1"/>
    <property type="molecule type" value="Genomic_DNA"/>
</dbReference>
<comment type="caution">
    <text evidence="1">The sequence shown here is derived from an EMBL/GenBank/DDBJ whole genome shotgun (WGS) entry which is preliminary data.</text>
</comment>
<protein>
    <submittedName>
        <fullName evidence="1">Uncharacterized protein</fullName>
    </submittedName>
</protein>
<name>A0A5B7CYW8_PORTR</name>
<proteinExistence type="predicted"/>
<gene>
    <name evidence="1" type="ORF">E2C01_007017</name>
</gene>